<organism evidence="1 2">
    <name type="scientific">Pseudonocardia sulfidoxydans NBRC 16205</name>
    <dbReference type="NCBI Taxonomy" id="1223511"/>
    <lineage>
        <taxon>Bacteria</taxon>
        <taxon>Bacillati</taxon>
        <taxon>Actinomycetota</taxon>
        <taxon>Actinomycetes</taxon>
        <taxon>Pseudonocardiales</taxon>
        <taxon>Pseudonocardiaceae</taxon>
        <taxon>Pseudonocardia</taxon>
    </lineage>
</organism>
<evidence type="ECO:0000313" key="2">
    <source>
        <dbReference type="Proteomes" id="UP000321685"/>
    </source>
</evidence>
<keyword evidence="2" id="KW-1185">Reference proteome</keyword>
<name>A0A511DEK2_9PSEU</name>
<dbReference type="EMBL" id="BJVJ01000014">
    <property type="protein sequence ID" value="GEL22967.1"/>
    <property type="molecule type" value="Genomic_DNA"/>
</dbReference>
<reference evidence="1 2" key="1">
    <citation type="submission" date="2019-07" db="EMBL/GenBank/DDBJ databases">
        <title>Whole genome shotgun sequence of Pseudonocardia sulfidoxydans NBRC 16205.</title>
        <authorList>
            <person name="Hosoyama A."/>
            <person name="Uohara A."/>
            <person name="Ohji S."/>
            <person name="Ichikawa N."/>
        </authorList>
    </citation>
    <scope>NUCLEOTIDE SEQUENCE [LARGE SCALE GENOMIC DNA]</scope>
    <source>
        <strain evidence="1 2">NBRC 16205</strain>
    </source>
</reference>
<comment type="caution">
    <text evidence="1">The sequence shown here is derived from an EMBL/GenBank/DDBJ whole genome shotgun (WGS) entry which is preliminary data.</text>
</comment>
<sequence>MSHAYGSSVCGLGVLSADCPQAGVLGGQASWAEALRAGSAALFHVKPLLFARGGEWRDSATWIGESESVALRAGQTRLL</sequence>
<dbReference type="Proteomes" id="UP000321685">
    <property type="component" value="Unassembled WGS sequence"/>
</dbReference>
<proteinExistence type="predicted"/>
<accession>A0A511DEK2</accession>
<evidence type="ECO:0000313" key="1">
    <source>
        <dbReference type="EMBL" id="GEL22967.1"/>
    </source>
</evidence>
<dbReference type="AlphaFoldDB" id="A0A511DEK2"/>
<protein>
    <submittedName>
        <fullName evidence="1">Uncharacterized protein</fullName>
    </submittedName>
</protein>
<gene>
    <name evidence="1" type="ORF">PSU4_19210</name>
</gene>